<dbReference type="FunFam" id="3.20.20.140:FF:000174">
    <property type="entry name" value="Dihydropyrimidinase-related protein 2"/>
    <property type="match status" value="1"/>
</dbReference>
<organism evidence="12 13">
    <name type="scientific">Paenibacillus rhizosphaerae</name>
    <dbReference type="NCBI Taxonomy" id="297318"/>
    <lineage>
        <taxon>Bacteria</taxon>
        <taxon>Bacillati</taxon>
        <taxon>Bacillota</taxon>
        <taxon>Bacilli</taxon>
        <taxon>Bacillales</taxon>
        <taxon>Paenibacillaceae</taxon>
        <taxon>Paenibacillus</taxon>
    </lineage>
</organism>
<feature type="region of interest" description="Disordered" evidence="10">
    <location>
        <begin position="451"/>
        <end position="473"/>
    </location>
</feature>
<keyword evidence="6 9" id="KW-0479">Metal-binding</keyword>
<evidence type="ECO:0000256" key="5">
    <source>
        <dbReference type="ARBA" id="ARBA00022631"/>
    </source>
</evidence>
<dbReference type="PROSITE" id="PS00482">
    <property type="entry name" value="DIHYDROOROTASE_1"/>
    <property type="match status" value="1"/>
</dbReference>
<dbReference type="PANTHER" id="PTHR43668:SF4">
    <property type="entry name" value="ALLANTOINASE"/>
    <property type="match status" value="1"/>
</dbReference>
<evidence type="ECO:0000256" key="7">
    <source>
        <dbReference type="ARBA" id="ARBA00022801"/>
    </source>
</evidence>
<reference evidence="12 13" key="1">
    <citation type="submission" date="2016-11" db="EMBL/GenBank/DDBJ databases">
        <title>Paenibacillus species isolates.</title>
        <authorList>
            <person name="Beno S.M."/>
        </authorList>
    </citation>
    <scope>NUCLEOTIDE SEQUENCE [LARGE SCALE GENOMIC DNA]</scope>
    <source>
        <strain evidence="12 13">FSL R5-0378</strain>
    </source>
</reference>
<comment type="similarity">
    <text evidence="3">Belongs to the metallo-dependent hydrolases superfamily. DHOase family. Class I DHOase subfamily.</text>
</comment>
<dbReference type="Gene3D" id="3.20.20.140">
    <property type="entry name" value="Metal-dependent hydrolases"/>
    <property type="match status" value="1"/>
</dbReference>
<comment type="cofactor">
    <cofactor evidence="9">
        <name>Zn(2+)</name>
        <dbReference type="ChEBI" id="CHEBI:29105"/>
    </cofactor>
    <text evidence="9">Binds 2 Zn(2+) ions per subunit.</text>
</comment>
<feature type="domain" description="Amidohydrolase-related" evidence="11">
    <location>
        <begin position="54"/>
        <end position="440"/>
    </location>
</feature>
<comment type="function">
    <text evidence="9">Catalyzes the conversion of allantoin (5-ureidohydantoin) to allantoic acid by hydrolytic cleavage of the five-member hydantoin ring.</text>
</comment>
<protein>
    <recommendedName>
        <fullName evidence="9">Allantoinase</fullName>
        <ecNumber evidence="9">3.5.2.5</ecNumber>
    </recommendedName>
    <alternativeName>
        <fullName evidence="9">Allantoin-utilizing enzyme</fullName>
    </alternativeName>
</protein>
<dbReference type="PANTHER" id="PTHR43668">
    <property type="entry name" value="ALLANTOINASE"/>
    <property type="match status" value="1"/>
</dbReference>
<evidence type="ECO:0000256" key="2">
    <source>
        <dbReference type="ARBA" id="ARBA00008829"/>
    </source>
</evidence>
<dbReference type="SUPFAM" id="SSF51556">
    <property type="entry name" value="Metallo-dependent hydrolases"/>
    <property type="match status" value="1"/>
</dbReference>
<comment type="subunit">
    <text evidence="4 9">Homotetramer.</text>
</comment>
<dbReference type="InterPro" id="IPR006680">
    <property type="entry name" value="Amidohydro-rel"/>
</dbReference>
<accession>A0A1R1EPN6</accession>
<dbReference type="InterPro" id="IPR011059">
    <property type="entry name" value="Metal-dep_hydrolase_composite"/>
</dbReference>
<feature type="binding site" evidence="9">
    <location>
        <position position="63"/>
    </location>
    <ligand>
        <name>Zn(2+)</name>
        <dbReference type="ChEBI" id="CHEBI:29105"/>
        <label>1</label>
    </ligand>
</feature>
<dbReference type="NCBIfam" id="TIGR03178">
    <property type="entry name" value="allantoinase"/>
    <property type="match status" value="1"/>
</dbReference>
<dbReference type="STRING" id="297318.BK138_18230"/>
<dbReference type="InterPro" id="IPR002195">
    <property type="entry name" value="Dihydroorotase_CS"/>
</dbReference>
<dbReference type="AlphaFoldDB" id="A0A1R1EPN6"/>
<dbReference type="GO" id="GO:0050897">
    <property type="term" value="F:cobalt ion binding"/>
    <property type="evidence" value="ECO:0007669"/>
    <property type="project" value="InterPro"/>
</dbReference>
<feature type="modified residue" description="N6-carboxylysine" evidence="9">
    <location>
        <position position="150"/>
    </location>
</feature>
<keyword evidence="5 9" id="KW-0659">Purine metabolism</keyword>
<comment type="PTM">
    <text evidence="9">Carboxylation allows a single lysine to coordinate two zinc ions.</text>
</comment>
<evidence type="ECO:0000256" key="6">
    <source>
        <dbReference type="ARBA" id="ARBA00022723"/>
    </source>
</evidence>
<comment type="catalytic activity">
    <reaction evidence="9">
        <text>(S)-allantoin + H2O = allantoate + H(+)</text>
        <dbReference type="Rhea" id="RHEA:17029"/>
        <dbReference type="ChEBI" id="CHEBI:15377"/>
        <dbReference type="ChEBI" id="CHEBI:15378"/>
        <dbReference type="ChEBI" id="CHEBI:15678"/>
        <dbReference type="ChEBI" id="CHEBI:17536"/>
        <dbReference type="EC" id="3.5.2.5"/>
    </reaction>
</comment>
<dbReference type="InterPro" id="IPR032466">
    <property type="entry name" value="Metal_Hydrolase"/>
</dbReference>
<evidence type="ECO:0000256" key="8">
    <source>
        <dbReference type="ARBA" id="ARBA00022833"/>
    </source>
</evidence>
<feature type="binding site" description="via carbamate group" evidence="9">
    <location>
        <position position="150"/>
    </location>
    <ligand>
        <name>Zn(2+)</name>
        <dbReference type="ChEBI" id="CHEBI:29105"/>
        <label>1</label>
    </ligand>
</feature>
<feature type="binding site" evidence="9">
    <location>
        <position position="318"/>
    </location>
    <ligand>
        <name>Zn(2+)</name>
        <dbReference type="ChEBI" id="CHEBI:29105"/>
        <label>1</label>
    </ligand>
</feature>
<dbReference type="Gene3D" id="2.30.40.10">
    <property type="entry name" value="Urease, subunit C, domain 1"/>
    <property type="match status" value="1"/>
</dbReference>
<evidence type="ECO:0000256" key="10">
    <source>
        <dbReference type="SAM" id="MobiDB-lite"/>
    </source>
</evidence>
<comment type="similarity">
    <text evidence="2">Belongs to the metallo-dependent hydrolases superfamily. Hydantoinase/dihydropyrimidinase family.</text>
</comment>
<evidence type="ECO:0000256" key="3">
    <source>
        <dbReference type="ARBA" id="ARBA00010286"/>
    </source>
</evidence>
<dbReference type="HAMAP" id="MF_01645">
    <property type="entry name" value="Hydantoinase"/>
    <property type="match status" value="1"/>
</dbReference>
<comment type="similarity">
    <text evidence="9">Belongs to the metallo-dependent hydrolases superfamily. Allantoinase family.</text>
</comment>
<dbReference type="GO" id="GO:0000256">
    <property type="term" value="P:allantoin catabolic process"/>
    <property type="evidence" value="ECO:0007669"/>
    <property type="project" value="UniProtKB-UniRule"/>
</dbReference>
<dbReference type="GO" id="GO:0004038">
    <property type="term" value="F:allantoinase activity"/>
    <property type="evidence" value="ECO:0007669"/>
    <property type="project" value="UniProtKB-UniRule"/>
</dbReference>
<proteinExistence type="inferred from homology"/>
<dbReference type="InterPro" id="IPR017593">
    <property type="entry name" value="Allantoinase"/>
</dbReference>
<dbReference type="Proteomes" id="UP000187172">
    <property type="component" value="Unassembled WGS sequence"/>
</dbReference>
<keyword evidence="8 9" id="KW-0862">Zinc</keyword>
<dbReference type="EC" id="3.5.2.5" evidence="9"/>
<dbReference type="GO" id="GO:0008270">
    <property type="term" value="F:zinc ion binding"/>
    <property type="evidence" value="ECO:0007669"/>
    <property type="project" value="InterPro"/>
</dbReference>
<evidence type="ECO:0000256" key="4">
    <source>
        <dbReference type="ARBA" id="ARBA00011881"/>
    </source>
</evidence>
<feature type="binding site" evidence="9">
    <location>
        <position position="189"/>
    </location>
    <ligand>
        <name>Zn(2+)</name>
        <dbReference type="ChEBI" id="CHEBI:29105"/>
        <label>2</label>
    </ligand>
</feature>
<evidence type="ECO:0000256" key="1">
    <source>
        <dbReference type="ARBA" id="ARBA00002368"/>
    </source>
</evidence>
<feature type="binding site" evidence="9">
    <location>
        <position position="65"/>
    </location>
    <ligand>
        <name>Zn(2+)</name>
        <dbReference type="ChEBI" id="CHEBI:29105"/>
        <label>1</label>
    </ligand>
</feature>
<evidence type="ECO:0000256" key="9">
    <source>
        <dbReference type="HAMAP-Rule" id="MF_01645"/>
    </source>
</evidence>
<comment type="pathway">
    <text evidence="9">Nitrogen metabolism; (S)-allantoin degradation; allantoate from (S)-allantoin: step 1/1.</text>
</comment>
<dbReference type="RefSeq" id="WP_076171486.1">
    <property type="nucleotide sequence ID" value="NZ_MRTP01000004.1"/>
</dbReference>
<keyword evidence="7 9" id="KW-0378">Hydrolase</keyword>
<name>A0A1R1EPN6_9BACL</name>
<dbReference type="UniPathway" id="UPA00395">
    <property type="reaction ID" value="UER00653"/>
</dbReference>
<evidence type="ECO:0000313" key="12">
    <source>
        <dbReference type="EMBL" id="OMF53757.1"/>
    </source>
</evidence>
<keyword evidence="13" id="KW-1185">Reference proteome</keyword>
<evidence type="ECO:0000259" key="11">
    <source>
        <dbReference type="Pfam" id="PF01979"/>
    </source>
</evidence>
<dbReference type="EMBL" id="MRTP01000004">
    <property type="protein sequence ID" value="OMF53757.1"/>
    <property type="molecule type" value="Genomic_DNA"/>
</dbReference>
<dbReference type="GO" id="GO:0005737">
    <property type="term" value="C:cytoplasm"/>
    <property type="evidence" value="ECO:0007669"/>
    <property type="project" value="TreeGrafter"/>
</dbReference>
<dbReference type="Pfam" id="PF01979">
    <property type="entry name" value="Amidohydro_1"/>
    <property type="match status" value="1"/>
</dbReference>
<feature type="binding site" description="via carbamate group" evidence="9">
    <location>
        <position position="150"/>
    </location>
    <ligand>
        <name>Zn(2+)</name>
        <dbReference type="ChEBI" id="CHEBI:29105"/>
        <label>2</label>
    </ligand>
</feature>
<comment type="caution">
    <text evidence="12">The sequence shown here is derived from an EMBL/GenBank/DDBJ whole genome shotgun (WGS) entry which is preliminary data.</text>
</comment>
<feature type="binding site" evidence="9">
    <location>
        <position position="245"/>
    </location>
    <ligand>
        <name>Zn(2+)</name>
        <dbReference type="ChEBI" id="CHEBI:29105"/>
        <label>2</label>
    </ligand>
</feature>
<comment type="function">
    <text evidence="1">Catalyzes the reversible cyclization of carbamoyl aspartate to dihydroorotate.</text>
</comment>
<gene>
    <name evidence="9" type="primary">allB</name>
    <name evidence="12" type="ORF">BK138_18230</name>
</gene>
<sequence>MDAHEEWIIRGGNVVLEDEVAKMDIAIRDGKIAEIKDRISGMSASRIVEADGQIVMAGVVDMHVHLNEPNFGHWEGFETGSAALAAGGCTAYADMPLNGNPPTVTLDALRHKERLAQGRSAVDYALWGGLVPGRMDQLRALADAGVIAFKAFMSNPGGEGEGRFREVGADELREGMRRIAGLGGLLALHAESDEMTSRLTTEALAAGRTDAAAYALTRPVEAELEAVASALALAEETECPLHFVHISSPEAVDLIQDAKQRGLDVTLETCPHYLTLSEEDMIRIGPAAKCAPPLRSAFLIEGMWERLKAGAIDFIASDHSPCPEAMKAVTDEGGFFGAWGGIAGAQSTLLLMLEEGWIKRGIPLPQLSKLLSERPAGRFGLGRRKGKIQVGMDADLVLIQPSSPHVLRREDLLQRHRHSPYIGRIFSCSVAATYCRGRLVYTSEGGIVSPGDGRRLTPLKPHTAGRSEEVVAP</sequence>
<dbReference type="GO" id="GO:0006145">
    <property type="term" value="P:purine nucleobase catabolic process"/>
    <property type="evidence" value="ECO:0007669"/>
    <property type="project" value="TreeGrafter"/>
</dbReference>
<dbReference type="InterPro" id="IPR050138">
    <property type="entry name" value="DHOase/Allantoinase_Hydrolase"/>
</dbReference>
<dbReference type="SUPFAM" id="SSF51338">
    <property type="entry name" value="Composite domain of metallo-dependent hydrolases"/>
    <property type="match status" value="1"/>
</dbReference>
<dbReference type="InterPro" id="IPR047604">
    <property type="entry name" value="Allantoinase_bact"/>
</dbReference>
<evidence type="ECO:0000313" key="13">
    <source>
        <dbReference type="Proteomes" id="UP000187172"/>
    </source>
</evidence>